<gene>
    <name evidence="1" type="ORF">GMARGA_LOCUS28702</name>
</gene>
<protein>
    <submittedName>
        <fullName evidence="1">27023_t:CDS:1</fullName>
    </submittedName>
</protein>
<evidence type="ECO:0000313" key="1">
    <source>
        <dbReference type="EMBL" id="CAG8824928.1"/>
    </source>
</evidence>
<sequence length="297" mass="35498">MDNFVESLKLNYLLCYKDLDFEHSKQNFMRDNPILERYLVIKKYPKDLLKLNKLQVCINWTINNARIEQDISFKDFDITLNIKNSNSSIINNMKELTSYIEQLYHFEDLSVIVYEKVISVSNQDKENTTLLIPKIFKHKVIRIFWQNQYSLLLFVNEQIEITLSDNFKQTVKFENAVDKALKSESLYEKLSKCVVDQYEMIPITTLLKKEMQEQIKSIEANKRIIDCKISIFRLKKYSGMMPYLKFANTFSKNNRTDIKEKRKSIYKPFKILESLTKESVYYLESDNFEFFECIVKD</sequence>
<feature type="non-terminal residue" evidence="1">
    <location>
        <position position="297"/>
    </location>
</feature>
<name>A0ABN7WAM7_GIGMA</name>
<comment type="caution">
    <text evidence="1">The sequence shown here is derived from an EMBL/GenBank/DDBJ whole genome shotgun (WGS) entry which is preliminary data.</text>
</comment>
<organism evidence="1 2">
    <name type="scientific">Gigaspora margarita</name>
    <dbReference type="NCBI Taxonomy" id="4874"/>
    <lineage>
        <taxon>Eukaryota</taxon>
        <taxon>Fungi</taxon>
        <taxon>Fungi incertae sedis</taxon>
        <taxon>Mucoromycota</taxon>
        <taxon>Glomeromycotina</taxon>
        <taxon>Glomeromycetes</taxon>
        <taxon>Diversisporales</taxon>
        <taxon>Gigasporaceae</taxon>
        <taxon>Gigaspora</taxon>
    </lineage>
</organism>
<accession>A0ABN7WAM7</accession>
<evidence type="ECO:0000313" key="2">
    <source>
        <dbReference type="Proteomes" id="UP000789901"/>
    </source>
</evidence>
<proteinExistence type="predicted"/>
<dbReference type="EMBL" id="CAJVQB010037167">
    <property type="protein sequence ID" value="CAG8824928.1"/>
    <property type="molecule type" value="Genomic_DNA"/>
</dbReference>
<dbReference type="Proteomes" id="UP000789901">
    <property type="component" value="Unassembled WGS sequence"/>
</dbReference>
<keyword evidence="2" id="KW-1185">Reference proteome</keyword>
<reference evidence="1 2" key="1">
    <citation type="submission" date="2021-06" db="EMBL/GenBank/DDBJ databases">
        <authorList>
            <person name="Kallberg Y."/>
            <person name="Tangrot J."/>
            <person name="Rosling A."/>
        </authorList>
    </citation>
    <scope>NUCLEOTIDE SEQUENCE [LARGE SCALE GENOMIC DNA]</scope>
    <source>
        <strain evidence="1 2">120-4 pot B 10/14</strain>
    </source>
</reference>